<evidence type="ECO:0000313" key="1">
    <source>
        <dbReference type="EMBL" id="CED93468.1"/>
    </source>
</evidence>
<dbReference type="EMBL" id="LN555523">
    <property type="protein sequence ID" value="CED93468.1"/>
    <property type="molecule type" value="Genomic_DNA"/>
</dbReference>
<proteinExistence type="predicted"/>
<dbReference type="SUPFAM" id="SSF88946">
    <property type="entry name" value="Sigma2 domain of RNA polymerase sigma factors"/>
    <property type="match status" value="1"/>
</dbReference>
<dbReference type="GeneID" id="82204896"/>
<organism evidence="1 2">
    <name type="scientific">Romboutsia ilealis</name>
    <dbReference type="NCBI Taxonomy" id="1115758"/>
    <lineage>
        <taxon>Bacteria</taxon>
        <taxon>Bacillati</taxon>
        <taxon>Bacillota</taxon>
        <taxon>Clostridia</taxon>
        <taxon>Peptostreptococcales</taxon>
        <taxon>Peptostreptococcaceae</taxon>
        <taxon>Romboutsia</taxon>
    </lineage>
</organism>
<sequence>MLSIGANISRKIININKNEISKEEFVDLVEVHKLSLYRFAKSRLKNDIEVEDAISESILKKSWMMRIVSNECYDLIKRKI</sequence>
<accession>A0A1V1HZR3</accession>
<dbReference type="AlphaFoldDB" id="A0A1V1HZR3"/>
<dbReference type="GO" id="GO:0006352">
    <property type="term" value="P:DNA-templated transcription initiation"/>
    <property type="evidence" value="ECO:0007669"/>
    <property type="project" value="InterPro"/>
</dbReference>
<protein>
    <submittedName>
        <fullName evidence="1">RNA polymerase sigma factor, region 2</fullName>
    </submittedName>
</protein>
<dbReference type="GO" id="GO:0003700">
    <property type="term" value="F:DNA-binding transcription factor activity"/>
    <property type="evidence" value="ECO:0007669"/>
    <property type="project" value="InterPro"/>
</dbReference>
<reference evidence="1 2" key="1">
    <citation type="submission" date="2014-04" db="EMBL/GenBank/DDBJ databases">
        <authorList>
            <person name="Hornung B.V."/>
        </authorList>
    </citation>
    <scope>NUCLEOTIDE SEQUENCE [LARGE SCALE GENOMIC DNA]</scope>
    <source>
        <strain evidence="1 2">CRIB</strain>
    </source>
</reference>
<gene>
    <name evidence="1" type="ORF">CRIB_716</name>
</gene>
<evidence type="ECO:0000313" key="2">
    <source>
        <dbReference type="Proteomes" id="UP000245622"/>
    </source>
</evidence>
<dbReference type="KEGG" id="ril:CRIB_716"/>
<keyword evidence="2" id="KW-1185">Reference proteome</keyword>
<name>A0A1V1HZR3_9FIRM</name>
<dbReference type="Proteomes" id="UP000245622">
    <property type="component" value="Chromosome 1"/>
</dbReference>
<dbReference type="InterPro" id="IPR013325">
    <property type="entry name" value="RNA_pol_sigma_r2"/>
</dbReference>
<dbReference type="RefSeq" id="WP_180703181.1">
    <property type="nucleotide sequence ID" value="NZ_CAJUCR010000001.1"/>
</dbReference>